<dbReference type="PANTHER" id="PTHR42756:SF1">
    <property type="entry name" value="TRANSCRIPTIONAL REPRESSOR OF EMRAB OPERON"/>
    <property type="match status" value="1"/>
</dbReference>
<dbReference type="OrthoDB" id="996843at2"/>
<dbReference type="InterPro" id="IPR036388">
    <property type="entry name" value="WH-like_DNA-bd_sf"/>
</dbReference>
<dbReference type="PROSITE" id="PS50995">
    <property type="entry name" value="HTH_MARR_2"/>
    <property type="match status" value="1"/>
</dbReference>
<dbReference type="AlphaFoldDB" id="A0A0N0ZY79"/>
<dbReference type="SMART" id="SM00347">
    <property type="entry name" value="HTH_MARR"/>
    <property type="match status" value="1"/>
</dbReference>
<evidence type="ECO:0000313" key="6">
    <source>
        <dbReference type="Proteomes" id="UP000037953"/>
    </source>
</evidence>
<sequence>MDIIRDVRKVMRSHFMKKMKEHHFDVTIEMLEVLYILWSKDNINQQEIVDKTNRNKASITSLIDNLTARALVQRNPDPTDRRNNLIALTKEGKNYQEKLIPILEEVYQSFQADITSEELENTINVLQKINKKMIE</sequence>
<gene>
    <name evidence="5" type="ORF">AOB46_00580</name>
</gene>
<dbReference type="RefSeq" id="WP_157845024.1">
    <property type="nucleotide sequence ID" value="NZ_LJOD01000001.1"/>
</dbReference>
<dbReference type="Pfam" id="PF01047">
    <property type="entry name" value="MarR"/>
    <property type="match status" value="1"/>
</dbReference>
<accession>A0A0N0ZY79</accession>
<dbReference type="PRINTS" id="PR00598">
    <property type="entry name" value="HTHMARR"/>
</dbReference>
<name>A0A0N0ZY79_CHRID</name>
<evidence type="ECO:0000256" key="2">
    <source>
        <dbReference type="ARBA" id="ARBA00023125"/>
    </source>
</evidence>
<dbReference type="GO" id="GO:0003700">
    <property type="term" value="F:DNA-binding transcription factor activity"/>
    <property type="evidence" value="ECO:0007669"/>
    <property type="project" value="InterPro"/>
</dbReference>
<dbReference type="PATRIC" id="fig|253.9.peg.125"/>
<dbReference type="Gene3D" id="1.10.10.10">
    <property type="entry name" value="Winged helix-like DNA-binding domain superfamily/Winged helix DNA-binding domain"/>
    <property type="match status" value="1"/>
</dbReference>
<reference evidence="5 6" key="1">
    <citation type="journal article" date="2015" name="Genom Data">
        <title>Draft genome sequence of a multidrug-resistant Chryseobacterium indologenes isolate from Malaysia.</title>
        <authorList>
            <person name="Yu C.Y."/>
            <person name="Ang G.Y."/>
            <person name="Cheng H.J."/>
            <person name="Cheong Y.M."/>
            <person name="Yin W.F."/>
            <person name="Chan K.G."/>
        </authorList>
    </citation>
    <scope>NUCLEOTIDE SEQUENCE [LARGE SCALE GENOMIC DNA]</scope>
    <source>
        <strain evidence="5 6">CI_885</strain>
    </source>
</reference>
<dbReference type="SUPFAM" id="SSF46785">
    <property type="entry name" value="Winged helix' DNA-binding domain"/>
    <property type="match status" value="1"/>
</dbReference>
<keyword evidence="3" id="KW-0804">Transcription</keyword>
<evidence type="ECO:0000313" key="5">
    <source>
        <dbReference type="EMBL" id="KPE53189.1"/>
    </source>
</evidence>
<reference evidence="6" key="2">
    <citation type="submission" date="2015-09" db="EMBL/GenBank/DDBJ databases">
        <title>Draft genome sequence of a multidrug-resistant Chryseobacterium indologenes isolate from Malaysia.</title>
        <authorList>
            <person name="Yu C.Y."/>
            <person name="Ang G.Y."/>
            <person name="Chan K.-G."/>
        </authorList>
    </citation>
    <scope>NUCLEOTIDE SEQUENCE [LARGE SCALE GENOMIC DNA]</scope>
    <source>
        <strain evidence="6">CI_885</strain>
    </source>
</reference>
<evidence type="ECO:0000256" key="1">
    <source>
        <dbReference type="ARBA" id="ARBA00023015"/>
    </source>
</evidence>
<organism evidence="5 6">
    <name type="scientific">Chryseobacterium indologenes</name>
    <name type="common">Flavobacterium indologenes</name>
    <dbReference type="NCBI Taxonomy" id="253"/>
    <lineage>
        <taxon>Bacteria</taxon>
        <taxon>Pseudomonadati</taxon>
        <taxon>Bacteroidota</taxon>
        <taxon>Flavobacteriia</taxon>
        <taxon>Flavobacteriales</taxon>
        <taxon>Weeksellaceae</taxon>
        <taxon>Chryseobacterium group</taxon>
        <taxon>Chryseobacterium</taxon>
    </lineage>
</organism>
<dbReference type="InterPro" id="IPR000835">
    <property type="entry name" value="HTH_MarR-typ"/>
</dbReference>
<evidence type="ECO:0000259" key="4">
    <source>
        <dbReference type="PROSITE" id="PS50995"/>
    </source>
</evidence>
<dbReference type="GO" id="GO:0003677">
    <property type="term" value="F:DNA binding"/>
    <property type="evidence" value="ECO:0007669"/>
    <property type="project" value="UniProtKB-KW"/>
</dbReference>
<feature type="domain" description="HTH marR-type" evidence="4">
    <location>
        <begin position="1"/>
        <end position="131"/>
    </location>
</feature>
<evidence type="ECO:0000256" key="3">
    <source>
        <dbReference type="ARBA" id="ARBA00023163"/>
    </source>
</evidence>
<dbReference type="Proteomes" id="UP000037953">
    <property type="component" value="Unassembled WGS sequence"/>
</dbReference>
<dbReference type="InterPro" id="IPR036390">
    <property type="entry name" value="WH_DNA-bd_sf"/>
</dbReference>
<comment type="caution">
    <text evidence="5">The sequence shown here is derived from an EMBL/GenBank/DDBJ whole genome shotgun (WGS) entry which is preliminary data.</text>
</comment>
<keyword evidence="1" id="KW-0805">Transcription regulation</keyword>
<dbReference type="PANTHER" id="PTHR42756">
    <property type="entry name" value="TRANSCRIPTIONAL REGULATOR, MARR"/>
    <property type="match status" value="1"/>
</dbReference>
<dbReference type="EMBL" id="LJOD01000001">
    <property type="protein sequence ID" value="KPE53189.1"/>
    <property type="molecule type" value="Genomic_DNA"/>
</dbReference>
<protein>
    <recommendedName>
        <fullName evidence="4">HTH marR-type domain-containing protein</fullName>
    </recommendedName>
</protein>
<keyword evidence="2" id="KW-0238">DNA-binding</keyword>
<proteinExistence type="predicted"/>